<name>A0A0D0C5G4_9AGAR</name>
<keyword evidence="2" id="KW-1185">Reference proteome</keyword>
<reference evidence="1 2" key="1">
    <citation type="submission" date="2014-04" db="EMBL/GenBank/DDBJ databases">
        <title>Evolutionary Origins and Diversification of the Mycorrhizal Mutualists.</title>
        <authorList>
            <consortium name="DOE Joint Genome Institute"/>
            <consortium name="Mycorrhizal Genomics Consortium"/>
            <person name="Kohler A."/>
            <person name="Kuo A."/>
            <person name="Nagy L.G."/>
            <person name="Floudas D."/>
            <person name="Copeland A."/>
            <person name="Barry K.W."/>
            <person name="Cichocki N."/>
            <person name="Veneault-Fourrey C."/>
            <person name="LaButti K."/>
            <person name="Lindquist E.A."/>
            <person name="Lipzen A."/>
            <person name="Lundell T."/>
            <person name="Morin E."/>
            <person name="Murat C."/>
            <person name="Riley R."/>
            <person name="Ohm R."/>
            <person name="Sun H."/>
            <person name="Tunlid A."/>
            <person name="Henrissat B."/>
            <person name="Grigoriev I.V."/>
            <person name="Hibbett D.S."/>
            <person name="Martin F."/>
        </authorList>
    </citation>
    <scope>NUCLEOTIDE SEQUENCE [LARGE SCALE GENOMIC DNA]</scope>
    <source>
        <strain evidence="1 2">FD-317 M1</strain>
    </source>
</reference>
<accession>A0A0D0C5G4</accession>
<dbReference type="Proteomes" id="UP000053593">
    <property type="component" value="Unassembled WGS sequence"/>
</dbReference>
<dbReference type="AlphaFoldDB" id="A0A0D0C5G4"/>
<evidence type="ECO:0000313" key="2">
    <source>
        <dbReference type="Proteomes" id="UP000053593"/>
    </source>
</evidence>
<evidence type="ECO:0000313" key="1">
    <source>
        <dbReference type="EMBL" id="KIK63376.1"/>
    </source>
</evidence>
<dbReference type="OrthoDB" id="3003433at2759"/>
<proteinExistence type="predicted"/>
<organism evidence="1 2">
    <name type="scientific">Collybiopsis luxurians FD-317 M1</name>
    <dbReference type="NCBI Taxonomy" id="944289"/>
    <lineage>
        <taxon>Eukaryota</taxon>
        <taxon>Fungi</taxon>
        <taxon>Dikarya</taxon>
        <taxon>Basidiomycota</taxon>
        <taxon>Agaricomycotina</taxon>
        <taxon>Agaricomycetes</taxon>
        <taxon>Agaricomycetidae</taxon>
        <taxon>Agaricales</taxon>
        <taxon>Marasmiineae</taxon>
        <taxon>Omphalotaceae</taxon>
        <taxon>Collybiopsis</taxon>
        <taxon>Collybiopsis luxurians</taxon>
    </lineage>
</organism>
<dbReference type="EMBL" id="KN834764">
    <property type="protein sequence ID" value="KIK63376.1"/>
    <property type="molecule type" value="Genomic_DNA"/>
</dbReference>
<protein>
    <recommendedName>
        <fullName evidence="3">MACPF domain-containing protein</fullName>
    </recommendedName>
</protein>
<gene>
    <name evidence="1" type="ORF">GYMLUDRAFT_466210</name>
</gene>
<dbReference type="HOGENOM" id="CLU_018587_0_0_1"/>
<sequence length="571" mass="64217">MAEHNTASLSTVIENVPRNTFQLGQGVDALTGQARGRALAYFKNPTRSVGPTCNIRTRMVEEFHQLDSDVRIASNATINLGTPAVSLAQTAELLKSRSLSKREFIIECTVEGQYDYDMLNLENLKLTAEARKVFQRSPAEFRNMYGDYFVAGFQRRYRSYTIIICRAGDQANTTDARLEAQGHFQSFLSLGADLKRSVMGSSKYTIVNAYVSQYGCHADTGQHSGVVSVPSETDFHSALMALKNTVSHAMQYQGTPKEANLMHYSLLGINLPTEINVSPMVFEKLHRTEEHCMRLDIDCLHPALDSYKLIMQEAHEATRAFRAGRPGLAGGDASRCNIAIQKVNEAMEEVTNMIQRYKFMEHLLSLKRAPAIRKRVTLGKNAPNRQSYGVVETEPSAEPDHAFADVEPVTLRNGLPAFQVTLQQDKLKDEKAWWQKEHPNTHFKIEKRTPSHTFWYESLPTGNNSVGAMVVEEPLSLPGHDIKIPSANAPENLELDFKKWHYERDDFYIVGWTIKSENSDGSSFHVKYGGVMENNLGIVLTKGSHWTCRIVYILKKDYYFPALLNAHGLST</sequence>
<evidence type="ECO:0008006" key="3">
    <source>
        <dbReference type="Google" id="ProtNLM"/>
    </source>
</evidence>